<dbReference type="Gene3D" id="3.30.470.30">
    <property type="entry name" value="DNA ligase/mRNA capping enzyme"/>
    <property type="match status" value="1"/>
</dbReference>
<dbReference type="Pfam" id="PF09414">
    <property type="entry name" value="RNA_ligase"/>
    <property type="match status" value="1"/>
</dbReference>
<evidence type="ECO:0000313" key="3">
    <source>
        <dbReference type="Proteomes" id="UP001349343"/>
    </source>
</evidence>
<name>A0ABZ0Z0Y1_9CAUD</name>
<keyword evidence="3" id="KW-1185">Reference proteome</keyword>
<proteinExistence type="predicted"/>
<organism evidence="2 3">
    <name type="scientific">phage Lak_Megaphage_RVC_JS4_GC31</name>
    <dbReference type="NCBI Taxonomy" id="3109228"/>
    <lineage>
        <taxon>Viruses</taxon>
        <taxon>Duplodnaviria</taxon>
        <taxon>Heunggongvirae</taxon>
        <taxon>Uroviricota</taxon>
        <taxon>Caudoviricetes</taxon>
        <taxon>Caudoviricetes code 15 clade</taxon>
    </lineage>
</organism>
<dbReference type="GO" id="GO:0016874">
    <property type="term" value="F:ligase activity"/>
    <property type="evidence" value="ECO:0007669"/>
    <property type="project" value="UniProtKB-KW"/>
</dbReference>
<evidence type="ECO:0000259" key="1">
    <source>
        <dbReference type="Pfam" id="PF09414"/>
    </source>
</evidence>
<accession>A0ABZ0Z0Y1</accession>
<keyword evidence="2" id="KW-0436">Ligase</keyword>
<reference evidence="2 3" key="1">
    <citation type="submission" date="2023-11" db="EMBL/GenBank/DDBJ databases">
        <authorList>
            <person name="Cook R."/>
            <person name="Crisci M."/>
            <person name="Pye H."/>
            <person name="Adriaenssens E."/>
            <person name="Santini J."/>
        </authorList>
    </citation>
    <scope>NUCLEOTIDE SEQUENCE [LARGE SCALE GENOMIC DNA]</scope>
    <source>
        <strain evidence="2">Lak_Megaphage_RVC_JS4_GC31</strain>
    </source>
</reference>
<dbReference type="InterPro" id="IPR021122">
    <property type="entry name" value="RNA_ligase_dom_REL/Rnl2"/>
</dbReference>
<dbReference type="Proteomes" id="UP001349343">
    <property type="component" value="Segment"/>
</dbReference>
<dbReference type="SUPFAM" id="SSF56091">
    <property type="entry name" value="DNA ligase/mRNA capping enzyme, catalytic domain"/>
    <property type="match status" value="1"/>
</dbReference>
<sequence length="298" mass="34072">MSAKRSPNTYQKIDTIFKRDANNCIMPYDGLVNQELEWLRNCKFDAEEKIDGTCIRIEVAGSINYATNNVESENNYPISVDWSVTFKGKTDNAQIPKMLNTYLVETYTTDKVLAALGLSKHMQISEIVDNKVVATQIAIDKKWVVINNNGTLSNIVDVSRIPKMYTLYGEGYGAGIQSGGYYRSDNSFIGFDVKVDDMYLLREQRDEIFNNLNCDIVPYIGQFTIDEAIEFVKKGFNSRIAKEEHLAEGLVLRSPMGIKNRRGDRIIFKVKTCDFEKRFKKYGTYGPCEQLENVNYKK</sequence>
<evidence type="ECO:0000313" key="2">
    <source>
        <dbReference type="EMBL" id="WQJ52823.1"/>
    </source>
</evidence>
<dbReference type="EMBL" id="OR769222">
    <property type="protein sequence ID" value="WQJ52823.1"/>
    <property type="molecule type" value="Genomic_DNA"/>
</dbReference>
<protein>
    <submittedName>
        <fullName evidence="2">RNA ligase</fullName>
    </submittedName>
</protein>
<feature type="domain" description="RNA ligase" evidence="1">
    <location>
        <begin position="46"/>
        <end position="271"/>
    </location>
</feature>